<keyword evidence="2 12" id="KW-0349">Heme</keyword>
<evidence type="ECO:0000313" key="15">
    <source>
        <dbReference type="EMBL" id="MYZ50574.1"/>
    </source>
</evidence>
<accession>A0A7C9IW11</accession>
<dbReference type="PROSITE" id="PS00436">
    <property type="entry name" value="PEROXIDASE_2"/>
    <property type="match status" value="1"/>
</dbReference>
<dbReference type="Pfam" id="PF00141">
    <property type="entry name" value="peroxidase"/>
    <property type="match status" value="2"/>
</dbReference>
<evidence type="ECO:0000256" key="9">
    <source>
        <dbReference type="ARBA" id="ARBA00060838"/>
    </source>
</evidence>
<dbReference type="PROSITE" id="PS50873">
    <property type="entry name" value="PEROXIDASE_4"/>
    <property type="match status" value="1"/>
</dbReference>
<evidence type="ECO:0000256" key="8">
    <source>
        <dbReference type="ARBA" id="ARBA00051651"/>
    </source>
</evidence>
<dbReference type="Proteomes" id="UP000481947">
    <property type="component" value="Unassembled WGS sequence"/>
</dbReference>
<evidence type="ECO:0000256" key="2">
    <source>
        <dbReference type="ARBA" id="ARBA00022617"/>
    </source>
</evidence>
<evidence type="ECO:0000256" key="7">
    <source>
        <dbReference type="ARBA" id="ARBA00049145"/>
    </source>
</evidence>
<dbReference type="InterPro" id="IPR000763">
    <property type="entry name" value="Catalase_peroxidase"/>
</dbReference>
<dbReference type="FunFam" id="1.10.520.10:FF:000002">
    <property type="entry name" value="Catalase-peroxidase"/>
    <property type="match status" value="1"/>
</dbReference>
<dbReference type="FunFam" id="1.10.420.10:FF:000004">
    <property type="entry name" value="Catalase-peroxidase"/>
    <property type="match status" value="1"/>
</dbReference>
<keyword evidence="6 12" id="KW-0376">Hydrogen peroxide</keyword>
<name>A0A7C9IW11_9BURK</name>
<evidence type="ECO:0000256" key="12">
    <source>
        <dbReference type="HAMAP-Rule" id="MF_01961"/>
    </source>
</evidence>
<dbReference type="AlphaFoldDB" id="A0A7C9IW11"/>
<feature type="cross-link" description="Tryptophyl-tyrosyl-methioninium (Tyr-Met) (with Trp-98)" evidence="12">
    <location>
        <begin position="226"/>
        <end position="252"/>
    </location>
</feature>
<organism evidence="15 16">
    <name type="scientific">Malikia spinosa</name>
    <dbReference type="NCBI Taxonomy" id="86180"/>
    <lineage>
        <taxon>Bacteria</taxon>
        <taxon>Pseudomonadati</taxon>
        <taxon>Pseudomonadota</taxon>
        <taxon>Betaproteobacteria</taxon>
        <taxon>Burkholderiales</taxon>
        <taxon>Comamonadaceae</taxon>
        <taxon>Malikia</taxon>
    </lineage>
</organism>
<feature type="binding site" description="axial binding residue" evidence="12">
    <location>
        <position position="267"/>
    </location>
    <ligand>
        <name>heme b</name>
        <dbReference type="ChEBI" id="CHEBI:60344"/>
    </ligand>
    <ligandPart>
        <name>Fe</name>
        <dbReference type="ChEBI" id="CHEBI:18248"/>
    </ligandPart>
</feature>
<comment type="function">
    <text evidence="12">Bifunctional enzyme with both catalase and broad-spectrum peroxidase activity.</text>
</comment>
<evidence type="ECO:0000256" key="3">
    <source>
        <dbReference type="ARBA" id="ARBA00022723"/>
    </source>
</evidence>
<comment type="PTM">
    <text evidence="12">Formation of the three residue Trp-Tyr-Met cross-link is important for the catalase, but not the peroxidase activity of the enzyme.</text>
</comment>
<keyword evidence="5 12" id="KW-0408">Iron</keyword>
<dbReference type="InterPro" id="IPR019794">
    <property type="entry name" value="Peroxidases_AS"/>
</dbReference>
<feature type="domain" description="Plant heme peroxidase family profile" evidence="14">
    <location>
        <begin position="132"/>
        <end position="426"/>
    </location>
</feature>
<evidence type="ECO:0000256" key="5">
    <source>
        <dbReference type="ARBA" id="ARBA00023004"/>
    </source>
</evidence>
<dbReference type="PANTHER" id="PTHR30555:SF6">
    <property type="entry name" value="CATALASE-PEROXIDASE"/>
    <property type="match status" value="1"/>
</dbReference>
<gene>
    <name evidence="12 15" type="primary">katG</name>
    <name evidence="15" type="ORF">F5985_00065</name>
</gene>
<evidence type="ECO:0000256" key="4">
    <source>
        <dbReference type="ARBA" id="ARBA00023002"/>
    </source>
</evidence>
<dbReference type="SUPFAM" id="SSF48113">
    <property type="entry name" value="Heme-dependent peroxidases"/>
    <property type="match status" value="2"/>
</dbReference>
<keyword evidence="3 12" id="KW-0479">Metal-binding</keyword>
<reference evidence="15 16" key="1">
    <citation type="submission" date="2019-09" db="EMBL/GenBank/DDBJ databases">
        <title>Identification of Malikia spinosa a prominent benzene-, toluene-, and ethylbenzene-degrading bacterium: enrichment, isolation and whole genome sequencing.</title>
        <authorList>
            <person name="Tancsics A."/>
            <person name="Revesz F."/>
            <person name="Kriszt B."/>
        </authorList>
    </citation>
    <scope>NUCLEOTIDE SEQUENCE [LARGE SCALE GENOMIC DNA]</scope>
    <source>
        <strain evidence="15 16">AB6</strain>
    </source>
</reference>
<proteinExistence type="inferred from homology"/>
<dbReference type="GO" id="GO:0070301">
    <property type="term" value="P:cellular response to hydrogen peroxide"/>
    <property type="evidence" value="ECO:0007669"/>
    <property type="project" value="TreeGrafter"/>
</dbReference>
<dbReference type="GO" id="GO:0020037">
    <property type="term" value="F:heme binding"/>
    <property type="evidence" value="ECO:0007669"/>
    <property type="project" value="InterPro"/>
</dbReference>
<keyword evidence="1 12" id="KW-0575">Peroxidase</keyword>
<dbReference type="Gene3D" id="1.10.520.10">
    <property type="match status" value="2"/>
</dbReference>
<dbReference type="GO" id="GO:0005829">
    <property type="term" value="C:cytosol"/>
    <property type="evidence" value="ECO:0007669"/>
    <property type="project" value="TreeGrafter"/>
</dbReference>
<dbReference type="GO" id="GO:0004096">
    <property type="term" value="F:catalase activity"/>
    <property type="evidence" value="ECO:0007669"/>
    <property type="project" value="UniProtKB-UniRule"/>
</dbReference>
<comment type="catalytic activity">
    <reaction evidence="8 12 13">
        <text>H2O2 + AH2 = A + 2 H2O</text>
        <dbReference type="Rhea" id="RHEA:30275"/>
        <dbReference type="ChEBI" id="CHEBI:13193"/>
        <dbReference type="ChEBI" id="CHEBI:15377"/>
        <dbReference type="ChEBI" id="CHEBI:16240"/>
        <dbReference type="ChEBI" id="CHEBI:17499"/>
        <dbReference type="EC" id="1.11.1.21"/>
    </reaction>
</comment>
<evidence type="ECO:0000256" key="1">
    <source>
        <dbReference type="ARBA" id="ARBA00022559"/>
    </source>
</evidence>
<dbReference type="NCBIfam" id="NF011635">
    <property type="entry name" value="PRK15061.1"/>
    <property type="match status" value="1"/>
</dbReference>
<dbReference type="PRINTS" id="PR00460">
    <property type="entry name" value="BPEROXIDASE"/>
</dbReference>
<dbReference type="Gene3D" id="1.10.420.10">
    <property type="entry name" value="Peroxidase, domain 2"/>
    <property type="match status" value="2"/>
</dbReference>
<evidence type="ECO:0000256" key="6">
    <source>
        <dbReference type="ARBA" id="ARBA00023324"/>
    </source>
</evidence>
<dbReference type="PRINTS" id="PR00458">
    <property type="entry name" value="PEROXIDASE"/>
</dbReference>
<sequence length="724" mass="79682">MDNKDLSTAGKCPVMHGGATSTGVSNLDWWPKALSLDILHQQDSKTNPLGADFNYREAVKTLDVEALKADLKALMTDSQDWWPADWGHYGGLMIRMAWHSAGTYRIADGRGGAGTGNQRFAPLNSWPDNANLDKARRLLWPIKKKYGNKLSWADLMILAGNMAYESMGLKTFGFGFGREDIWHPEKDIYWGSEKQWLAPTGSEGSRYSGERDLENPLAAVMMGLIYVNPEGVDGKPDPLKTAHDIRITFERMAMNDEETVALTAGGHTVGKTHGNGSAAKLGPAPEGAELEEQGLGWNNHSSRGVGRDTVTSGIEGAWTTHPTQWDNGYFDMLLNHDWELKKSPAGAWQYEPVNIKEEDKPVDVEDPTIRHNPIMTDADMAMKMDPEYRKISERFHKDPAYFSETFARAWFKLTHRDMGPKVRYIGPDVPAEDLIWQDPVPAGRQDYDVAAVKAKIAASGLSLSELVSTAWDSARTFRKSDKRGGANGARIRLAPQKDWAGNEPARLAKVLAVYEPIAAETGASVADLIVLGGNLGIEQAAQAAGVEVSVPFAPGRGDASQQQTDVESFAVLEPLADGFRNWLQKDYVVSAEELLLDRAQLLGLTAHEMTALVGGLRVLGSNHGGSQHGVFTDRVGALTNDFFVNLTDMSYSWKPTGRNSYAIVDRKSGATRWTATRVDLVFGSNSVLRAYAEVYAQDDNREKFVQDFVAAWTKVMNADRFDLA</sequence>
<dbReference type="InterPro" id="IPR002016">
    <property type="entry name" value="Haem_peroxidase"/>
</dbReference>
<comment type="similarity">
    <text evidence="9 12 13">Belongs to the peroxidase family. Peroxidase/catalase subfamily.</text>
</comment>
<dbReference type="FunFam" id="1.10.420.10:FF:000002">
    <property type="entry name" value="Catalase-peroxidase"/>
    <property type="match status" value="1"/>
</dbReference>
<dbReference type="EC" id="1.11.1.21" evidence="10 12"/>
<comment type="cofactor">
    <cofactor evidence="12">
        <name>heme b</name>
        <dbReference type="ChEBI" id="CHEBI:60344"/>
    </cofactor>
    <text evidence="12">Binds 1 heme b (iron(II)-protoporphyrin IX) group per dimer.</text>
</comment>
<keyword evidence="4 12" id="KW-0560">Oxidoreductase</keyword>
<comment type="caution">
    <text evidence="15">The sequence shown here is derived from an EMBL/GenBank/DDBJ whole genome shotgun (WGS) entry which is preliminary data.</text>
</comment>
<evidence type="ECO:0000313" key="16">
    <source>
        <dbReference type="Proteomes" id="UP000481947"/>
    </source>
</evidence>
<dbReference type="CDD" id="cd08200">
    <property type="entry name" value="catalase_peroxidase_2"/>
    <property type="match status" value="1"/>
</dbReference>
<evidence type="ECO:0000256" key="11">
    <source>
        <dbReference type="ARBA" id="ARBA00074141"/>
    </source>
</evidence>
<dbReference type="PANTHER" id="PTHR30555">
    <property type="entry name" value="HYDROPEROXIDASE I, BIFUNCTIONAL CATALASE-PEROXIDASE"/>
    <property type="match status" value="1"/>
</dbReference>
<dbReference type="GO" id="GO:0046872">
    <property type="term" value="F:metal ion binding"/>
    <property type="evidence" value="ECO:0007669"/>
    <property type="project" value="UniProtKB-KW"/>
</dbReference>
<evidence type="ECO:0000259" key="14">
    <source>
        <dbReference type="PROSITE" id="PS50873"/>
    </source>
</evidence>
<comment type="caution">
    <text evidence="12">Lacks conserved residue(s) required for the propagation of feature annotation.</text>
</comment>
<dbReference type="EMBL" id="VYSB01000001">
    <property type="protein sequence ID" value="MYZ50574.1"/>
    <property type="molecule type" value="Genomic_DNA"/>
</dbReference>
<dbReference type="HAMAP" id="MF_01961">
    <property type="entry name" value="Catal_peroxid"/>
    <property type="match status" value="1"/>
</dbReference>
<feature type="active site" description="Proton acceptor" evidence="12">
    <location>
        <position position="99"/>
    </location>
</feature>
<evidence type="ECO:0000256" key="10">
    <source>
        <dbReference type="ARBA" id="ARBA00067012"/>
    </source>
</evidence>
<dbReference type="CDD" id="cd00649">
    <property type="entry name" value="catalase_peroxidase_1"/>
    <property type="match status" value="1"/>
</dbReference>
<dbReference type="NCBIfam" id="TIGR00198">
    <property type="entry name" value="cat_per_HPI"/>
    <property type="match status" value="1"/>
</dbReference>
<feature type="site" description="Transition state stabilizer" evidence="12">
    <location>
        <position position="95"/>
    </location>
</feature>
<evidence type="ECO:0000256" key="13">
    <source>
        <dbReference type="RuleBase" id="RU003451"/>
    </source>
</evidence>
<dbReference type="GO" id="GO:0042744">
    <property type="term" value="P:hydrogen peroxide catabolic process"/>
    <property type="evidence" value="ECO:0007669"/>
    <property type="project" value="UniProtKB-KW"/>
</dbReference>
<comment type="subunit">
    <text evidence="12">Homodimer or homotetramer.</text>
</comment>
<protein>
    <recommendedName>
        <fullName evidence="11 12">Catalase-peroxidase</fullName>
        <shortName evidence="12">CP</shortName>
        <ecNumber evidence="10 12">1.11.1.21</ecNumber>
    </recommendedName>
    <alternativeName>
        <fullName evidence="12">Peroxidase/catalase</fullName>
    </alternativeName>
</protein>
<dbReference type="InterPro" id="IPR010255">
    <property type="entry name" value="Haem_peroxidase_sf"/>
</dbReference>
<comment type="catalytic activity">
    <reaction evidence="7 12 13">
        <text>2 H2O2 = O2 + 2 H2O</text>
        <dbReference type="Rhea" id="RHEA:20309"/>
        <dbReference type="ChEBI" id="CHEBI:15377"/>
        <dbReference type="ChEBI" id="CHEBI:15379"/>
        <dbReference type="ChEBI" id="CHEBI:16240"/>
        <dbReference type="EC" id="1.11.1.21"/>
    </reaction>
</comment>